<protein>
    <submittedName>
        <fullName evidence="1">Uncharacterized protein</fullName>
    </submittedName>
</protein>
<dbReference type="Proteomes" id="UP001482620">
    <property type="component" value="Unassembled WGS sequence"/>
</dbReference>
<proteinExistence type="predicted"/>
<comment type="caution">
    <text evidence="1">The sequence shown here is derived from an EMBL/GenBank/DDBJ whole genome shotgun (WGS) entry which is preliminary data.</text>
</comment>
<gene>
    <name evidence="1" type="ORF">ILYODFUR_009075</name>
</gene>
<name>A0ABV0UQC5_9TELE</name>
<dbReference type="EMBL" id="JAHRIQ010081723">
    <property type="protein sequence ID" value="MEQ2247410.1"/>
    <property type="molecule type" value="Genomic_DNA"/>
</dbReference>
<evidence type="ECO:0000313" key="2">
    <source>
        <dbReference type="Proteomes" id="UP001482620"/>
    </source>
</evidence>
<evidence type="ECO:0000313" key="1">
    <source>
        <dbReference type="EMBL" id="MEQ2247410.1"/>
    </source>
</evidence>
<organism evidence="1 2">
    <name type="scientific">Ilyodon furcidens</name>
    <name type="common">goldbreast splitfin</name>
    <dbReference type="NCBI Taxonomy" id="33524"/>
    <lineage>
        <taxon>Eukaryota</taxon>
        <taxon>Metazoa</taxon>
        <taxon>Chordata</taxon>
        <taxon>Craniata</taxon>
        <taxon>Vertebrata</taxon>
        <taxon>Euteleostomi</taxon>
        <taxon>Actinopterygii</taxon>
        <taxon>Neopterygii</taxon>
        <taxon>Teleostei</taxon>
        <taxon>Neoteleostei</taxon>
        <taxon>Acanthomorphata</taxon>
        <taxon>Ovalentaria</taxon>
        <taxon>Atherinomorphae</taxon>
        <taxon>Cyprinodontiformes</taxon>
        <taxon>Goodeidae</taxon>
        <taxon>Ilyodon</taxon>
    </lineage>
</organism>
<accession>A0ABV0UQC5</accession>
<reference evidence="1 2" key="1">
    <citation type="submission" date="2021-06" db="EMBL/GenBank/DDBJ databases">
        <authorList>
            <person name="Palmer J.M."/>
        </authorList>
    </citation>
    <scope>NUCLEOTIDE SEQUENCE [LARGE SCALE GENOMIC DNA]</scope>
    <source>
        <strain evidence="2">if_2019</strain>
        <tissue evidence="1">Muscle</tissue>
    </source>
</reference>
<sequence length="117" mass="13790">MAVISIPRYSPLPAKQHSTQPQCPPHRGWAIVERVFYSFFKLSPLKAKEPRLNHQRCEYPHRGTHISLQCQGGESRKRWTVPFSIQCLLQAERFKYLGVLFMSDGRMERDINWLHLQ</sequence>
<keyword evidence="2" id="KW-1185">Reference proteome</keyword>